<dbReference type="SUPFAM" id="SSF54665">
    <property type="entry name" value="CO dehydrogenase molybdoprotein N-domain-like"/>
    <property type="match status" value="1"/>
</dbReference>
<feature type="domain" description="Aldehyde oxidase/xanthine dehydrogenase a/b hammerhead" evidence="3">
    <location>
        <begin position="79"/>
        <end position="192"/>
    </location>
</feature>
<dbReference type="Proteomes" id="UP000238916">
    <property type="component" value="Unassembled WGS sequence"/>
</dbReference>
<dbReference type="InterPro" id="IPR016208">
    <property type="entry name" value="Ald_Oxase/xanthine_DH-like"/>
</dbReference>
<dbReference type="Pfam" id="PF02738">
    <property type="entry name" value="MoCoBD_1"/>
    <property type="match status" value="1"/>
</dbReference>
<organism evidence="4 5">
    <name type="scientific">Candidatus Desulfosporosinus infrequens</name>
    <dbReference type="NCBI Taxonomy" id="2043169"/>
    <lineage>
        <taxon>Bacteria</taxon>
        <taxon>Bacillati</taxon>
        <taxon>Bacillota</taxon>
        <taxon>Clostridia</taxon>
        <taxon>Eubacteriales</taxon>
        <taxon>Desulfitobacteriaceae</taxon>
        <taxon>Desulfosporosinus</taxon>
    </lineage>
</organism>
<dbReference type="Pfam" id="PF20256">
    <property type="entry name" value="MoCoBD_2"/>
    <property type="match status" value="1"/>
</dbReference>
<dbReference type="AlphaFoldDB" id="A0A2U3K3Z1"/>
<dbReference type="Gene3D" id="3.90.1170.50">
    <property type="entry name" value="Aldehyde oxidase/xanthine dehydrogenase, a/b hammerhead"/>
    <property type="match status" value="1"/>
</dbReference>
<dbReference type="InterPro" id="IPR036856">
    <property type="entry name" value="Ald_Oxase/Xan_DH_a/b_sf"/>
</dbReference>
<proteinExistence type="predicted"/>
<dbReference type="SMART" id="SM01008">
    <property type="entry name" value="Ald_Xan_dh_C"/>
    <property type="match status" value="1"/>
</dbReference>
<protein>
    <submittedName>
        <fullName evidence="4">Aldehyde oxidase and xanthine dehydrogenase, molybdopterin binding domain protein</fullName>
    </submittedName>
</protein>
<dbReference type="InterPro" id="IPR037165">
    <property type="entry name" value="AldOxase/xan_DH_Mopterin-bd_sf"/>
</dbReference>
<accession>A0A2U3K3Z1</accession>
<evidence type="ECO:0000259" key="3">
    <source>
        <dbReference type="SMART" id="SM01008"/>
    </source>
</evidence>
<name>A0A2U3K3Z1_9FIRM</name>
<dbReference type="PANTHER" id="PTHR11908">
    <property type="entry name" value="XANTHINE DEHYDROGENASE"/>
    <property type="match status" value="1"/>
</dbReference>
<dbReference type="PANTHER" id="PTHR11908:SF132">
    <property type="entry name" value="ALDEHYDE OXIDASE 1-RELATED"/>
    <property type="match status" value="1"/>
</dbReference>
<dbReference type="GO" id="GO:0016491">
    <property type="term" value="F:oxidoreductase activity"/>
    <property type="evidence" value="ECO:0007669"/>
    <property type="project" value="UniProtKB-KW"/>
</dbReference>
<evidence type="ECO:0000256" key="2">
    <source>
        <dbReference type="ARBA" id="ARBA00023002"/>
    </source>
</evidence>
<evidence type="ECO:0000256" key="1">
    <source>
        <dbReference type="ARBA" id="ARBA00022505"/>
    </source>
</evidence>
<dbReference type="InterPro" id="IPR000674">
    <property type="entry name" value="Ald_Oxase/Xan_DH_a/b"/>
</dbReference>
<dbReference type="InterPro" id="IPR046867">
    <property type="entry name" value="AldOxase/xan_DH_MoCoBD2"/>
</dbReference>
<keyword evidence="1" id="KW-0500">Molybdenum</keyword>
<dbReference type="SUPFAM" id="SSF56003">
    <property type="entry name" value="Molybdenum cofactor-binding domain"/>
    <property type="match status" value="1"/>
</dbReference>
<sequence>MERLWIKYPAMQCLRYLVVVSLSRRDYNLIELPKVLSLLHRKNHNNCNNVRQQGVKELNKDLKYVGQTYPIHDAPQKVRGELVYVSDLSLPKMLYAKLLLSPIAHGQIKVIDTSSAEALPGVIRVFTYLNSPNKTYSRYRIIPDQEFCLEDEHLFTEKVRFVGDRIAAVVATSLETAKEALALIRVEFEILPVLSTLEEALQDNETKIHPEGNVIHQFDYKQGEQAFILNDCLVIETTTHTQKVHHAALETHVCVADFNSSGKLTIWAACQGVFGVRTIVADLLELNYNMVRVIKMPVGGSFGGKQEAILEPITAFLAKEVRRPVKLILDRKESIIATMTRPATSTRIQTKVTKDGILADCSVVTIFDAGAYATSSVDNAHAMSKKICRLYRIPYYQHQSKVVYTNTPVAGGARGWGAPEIMTALEIHMDAVAKRLTMDLVEFRLKNLVHPYDKDKASHLSLGNARVIECLEKGVAAFGWSARYNKEPDQSRYRRGVGFACGAHKNGMYGGFPEHSTMTLKMNEDGSFILNTGLHDLGCGTITSIKLIVAEVLDINPSYITALEADTEYGPYDFGSYGSRVTYICGACAYEVAKRVKEIILECASHIFRKPKQYLEVANGKVWIIGQEQQMISYREIATTAKIKDNTDIVITHTYHGTSNPGVYAVHFAEVEVDTMTGRVKVTDYLAVHDIGKAINPGMVEGQIQGGVQMGIGYALYEEVKISRNGSILNSSFANYHVLNAPDMPLVKTLLIEQGGDDGPYGAKSVGEIAFVPVAAAVINAVNNARFVRYASYAGKNSSGLAKQAGNTELNSMRYEVKAFGN</sequence>
<gene>
    <name evidence="4" type="ORF">SBF1_1290020</name>
</gene>
<evidence type="ECO:0000313" key="5">
    <source>
        <dbReference type="Proteomes" id="UP000238916"/>
    </source>
</evidence>
<dbReference type="Gene3D" id="3.30.365.10">
    <property type="entry name" value="Aldehyde oxidase/xanthine dehydrogenase, molybdopterin binding domain"/>
    <property type="match status" value="4"/>
</dbReference>
<keyword evidence="2" id="KW-0560">Oxidoreductase</keyword>
<dbReference type="EMBL" id="OMOF01000034">
    <property type="protein sequence ID" value="SPF34260.1"/>
    <property type="molecule type" value="Genomic_DNA"/>
</dbReference>
<dbReference type="Pfam" id="PF01315">
    <property type="entry name" value="Ald_Xan_dh_C"/>
    <property type="match status" value="1"/>
</dbReference>
<dbReference type="InterPro" id="IPR008274">
    <property type="entry name" value="AldOxase/xan_DH_MoCoBD1"/>
</dbReference>
<evidence type="ECO:0000313" key="4">
    <source>
        <dbReference type="EMBL" id="SPF34260.1"/>
    </source>
</evidence>
<reference evidence="5" key="1">
    <citation type="submission" date="2018-02" db="EMBL/GenBank/DDBJ databases">
        <authorList>
            <person name="Hausmann B."/>
        </authorList>
    </citation>
    <scope>NUCLEOTIDE SEQUENCE [LARGE SCALE GENOMIC DNA]</scope>
    <source>
        <strain evidence="5">Peat soil MAG SbF1</strain>
    </source>
</reference>
<dbReference type="GO" id="GO:0005506">
    <property type="term" value="F:iron ion binding"/>
    <property type="evidence" value="ECO:0007669"/>
    <property type="project" value="InterPro"/>
</dbReference>